<dbReference type="PROSITE" id="PS50011">
    <property type="entry name" value="PROTEIN_KINASE_DOM"/>
    <property type="match status" value="1"/>
</dbReference>
<dbReference type="PANTHER" id="PTHR47973">
    <property type="entry name" value="CYSTEINE-RICH RECEPTOR-LIKE PROTEIN KINASE 3"/>
    <property type="match status" value="1"/>
</dbReference>
<evidence type="ECO:0000256" key="1">
    <source>
        <dbReference type="ARBA" id="ARBA00022679"/>
    </source>
</evidence>
<sequence length="246" mass="27161">MLTQIDGNSSHSQDCFYFTILYIAGIVNKLGPESKGVLACILILLVNTKEDDSKKEHHHALVIGLVDLVKVTDNFSAENFIGRGGFGSVYKGVLPDGTVVAVKRIEESDYQGDVEFYREVGIVSSLKHRNLVPLRGCCVVGEDVNHEYIGKYLVYDYMPNDWVWSLMKSGKMDKALDVSISMDGNSTKSIMERFLVVGILCCHVVVALRPTILDALKMLEGDIEVPSIPDRPTTLGNRMFANGDSV</sequence>
<evidence type="ECO:0000256" key="4">
    <source>
        <dbReference type="ARBA" id="ARBA00022840"/>
    </source>
</evidence>
<evidence type="ECO:0000259" key="6">
    <source>
        <dbReference type="PROSITE" id="PS50011"/>
    </source>
</evidence>
<evidence type="ECO:0000256" key="3">
    <source>
        <dbReference type="ARBA" id="ARBA00022777"/>
    </source>
</evidence>
<gene>
    <name evidence="7" type="ORF">TSUD_80080</name>
</gene>
<dbReference type="InterPro" id="IPR020635">
    <property type="entry name" value="Tyr_kinase_cat_dom"/>
</dbReference>
<dbReference type="PROSITE" id="PS00107">
    <property type="entry name" value="PROTEIN_KINASE_ATP"/>
    <property type="match status" value="1"/>
</dbReference>
<reference evidence="8" key="1">
    <citation type="journal article" date="2017" name="Front. Plant Sci.">
        <title>Climate Clever Clovers: New Paradigm to Reduce the Environmental Footprint of Ruminants by Breeding Low Methanogenic Forages Utilizing Haplotype Variation.</title>
        <authorList>
            <person name="Kaur P."/>
            <person name="Appels R."/>
            <person name="Bayer P.E."/>
            <person name="Keeble-Gagnere G."/>
            <person name="Wang J."/>
            <person name="Hirakawa H."/>
            <person name="Shirasawa K."/>
            <person name="Vercoe P."/>
            <person name="Stefanova K."/>
            <person name="Durmic Z."/>
            <person name="Nichols P."/>
            <person name="Revell C."/>
            <person name="Isobe S.N."/>
            <person name="Edwards D."/>
            <person name="Erskine W."/>
        </authorList>
    </citation>
    <scope>NUCLEOTIDE SEQUENCE [LARGE SCALE GENOMIC DNA]</scope>
    <source>
        <strain evidence="8">cv. Daliak</strain>
    </source>
</reference>
<keyword evidence="8" id="KW-1185">Reference proteome</keyword>
<dbReference type="InterPro" id="IPR017441">
    <property type="entry name" value="Protein_kinase_ATP_BS"/>
</dbReference>
<keyword evidence="4 5" id="KW-0067">ATP-binding</keyword>
<evidence type="ECO:0000313" key="7">
    <source>
        <dbReference type="EMBL" id="GAU18720.1"/>
    </source>
</evidence>
<keyword evidence="1" id="KW-0808">Transferase</keyword>
<proteinExistence type="predicted"/>
<dbReference type="Pfam" id="PF00069">
    <property type="entry name" value="Pkinase"/>
    <property type="match status" value="1"/>
</dbReference>
<organism evidence="7 8">
    <name type="scientific">Trifolium subterraneum</name>
    <name type="common">Subterranean clover</name>
    <dbReference type="NCBI Taxonomy" id="3900"/>
    <lineage>
        <taxon>Eukaryota</taxon>
        <taxon>Viridiplantae</taxon>
        <taxon>Streptophyta</taxon>
        <taxon>Embryophyta</taxon>
        <taxon>Tracheophyta</taxon>
        <taxon>Spermatophyta</taxon>
        <taxon>Magnoliopsida</taxon>
        <taxon>eudicotyledons</taxon>
        <taxon>Gunneridae</taxon>
        <taxon>Pentapetalae</taxon>
        <taxon>rosids</taxon>
        <taxon>fabids</taxon>
        <taxon>Fabales</taxon>
        <taxon>Fabaceae</taxon>
        <taxon>Papilionoideae</taxon>
        <taxon>50 kb inversion clade</taxon>
        <taxon>NPAAA clade</taxon>
        <taxon>Hologalegina</taxon>
        <taxon>IRL clade</taxon>
        <taxon>Trifolieae</taxon>
        <taxon>Trifolium</taxon>
    </lineage>
</organism>
<dbReference type="FunFam" id="3.30.200.20:FF:000162">
    <property type="entry name" value="Adenine nucleotide alpha hydrolase-like domain kinase"/>
    <property type="match status" value="1"/>
</dbReference>
<dbReference type="EMBL" id="DF973189">
    <property type="protein sequence ID" value="GAU18720.1"/>
    <property type="molecule type" value="Genomic_DNA"/>
</dbReference>
<protein>
    <recommendedName>
        <fullName evidence="6">Protein kinase domain-containing protein</fullName>
    </recommendedName>
</protein>
<dbReference type="OrthoDB" id="122279at2759"/>
<dbReference type="GO" id="GO:0005524">
    <property type="term" value="F:ATP binding"/>
    <property type="evidence" value="ECO:0007669"/>
    <property type="project" value="UniProtKB-UniRule"/>
</dbReference>
<dbReference type="InterPro" id="IPR000719">
    <property type="entry name" value="Prot_kinase_dom"/>
</dbReference>
<evidence type="ECO:0000313" key="8">
    <source>
        <dbReference type="Proteomes" id="UP000242715"/>
    </source>
</evidence>
<feature type="binding site" evidence="5">
    <location>
        <position position="103"/>
    </location>
    <ligand>
        <name>ATP</name>
        <dbReference type="ChEBI" id="CHEBI:30616"/>
    </ligand>
</feature>
<feature type="domain" description="Protein kinase" evidence="6">
    <location>
        <begin position="75"/>
        <end position="246"/>
    </location>
</feature>
<evidence type="ECO:0000256" key="5">
    <source>
        <dbReference type="PROSITE-ProRule" id="PRU10141"/>
    </source>
</evidence>
<keyword evidence="3" id="KW-0418">Kinase</keyword>
<dbReference type="SMART" id="SM00219">
    <property type="entry name" value="TyrKc"/>
    <property type="match status" value="1"/>
</dbReference>
<dbReference type="Proteomes" id="UP000242715">
    <property type="component" value="Unassembled WGS sequence"/>
</dbReference>
<dbReference type="GO" id="GO:0004713">
    <property type="term" value="F:protein tyrosine kinase activity"/>
    <property type="evidence" value="ECO:0007669"/>
    <property type="project" value="InterPro"/>
</dbReference>
<keyword evidence="2 5" id="KW-0547">Nucleotide-binding</keyword>
<evidence type="ECO:0000256" key="2">
    <source>
        <dbReference type="ARBA" id="ARBA00022741"/>
    </source>
</evidence>
<dbReference type="AlphaFoldDB" id="A0A2Z6M1C4"/>
<accession>A0A2Z6M1C4</accession>
<dbReference type="Gene3D" id="3.30.200.20">
    <property type="entry name" value="Phosphorylase Kinase, domain 1"/>
    <property type="match status" value="1"/>
</dbReference>
<dbReference type="InterPro" id="IPR011009">
    <property type="entry name" value="Kinase-like_dom_sf"/>
</dbReference>
<name>A0A2Z6M1C4_TRISU</name>
<dbReference type="SUPFAM" id="SSF56112">
    <property type="entry name" value="Protein kinase-like (PK-like)"/>
    <property type="match status" value="1"/>
</dbReference>
<dbReference type="InterPro" id="IPR052059">
    <property type="entry name" value="CR_Ser/Thr_kinase"/>
</dbReference>